<feature type="transmembrane region" description="Helical" evidence="8">
    <location>
        <begin position="249"/>
        <end position="269"/>
    </location>
</feature>
<evidence type="ECO:0000256" key="8">
    <source>
        <dbReference type="SAM" id="Phobius"/>
    </source>
</evidence>
<feature type="transmembrane region" description="Helical" evidence="8">
    <location>
        <begin position="222"/>
        <end position="243"/>
    </location>
</feature>
<keyword evidence="5 8" id="KW-0472">Membrane</keyword>
<keyword evidence="6" id="KW-0813">Transport</keyword>
<reference evidence="9" key="1">
    <citation type="submission" date="2022-08" db="EMBL/GenBank/DDBJ databases">
        <authorList>
            <person name="Deng Y."/>
            <person name="Han X.-F."/>
            <person name="Zhang Y.-Q."/>
        </authorList>
    </citation>
    <scope>NUCLEOTIDE SEQUENCE</scope>
    <source>
        <strain evidence="9">CPCC 203407</strain>
    </source>
</reference>
<comment type="subcellular location">
    <subcellularLocation>
        <location evidence="6">Cell membrane</location>
        <topology evidence="6">Multi-pass membrane protein</topology>
    </subcellularLocation>
    <subcellularLocation>
        <location evidence="1">Membrane</location>
        <topology evidence="1">Multi-pass membrane protein</topology>
    </subcellularLocation>
</comment>
<evidence type="ECO:0000313" key="9">
    <source>
        <dbReference type="EMBL" id="MCS5725788.1"/>
    </source>
</evidence>
<evidence type="ECO:0000256" key="1">
    <source>
        <dbReference type="ARBA" id="ARBA00004141"/>
    </source>
</evidence>
<dbReference type="PANTHER" id="PTHR30477:SF13">
    <property type="entry name" value="IRON TRANSPORT SYSTEM MEMBRANE PROTEIN HI_0360-RELATED"/>
    <property type="match status" value="1"/>
</dbReference>
<comment type="caution">
    <text evidence="9">The sequence shown here is derived from an EMBL/GenBank/DDBJ whole genome shotgun (WGS) entry which is preliminary data.</text>
</comment>
<name>A0AA41XG13_9MICO</name>
<dbReference type="InterPro" id="IPR037294">
    <property type="entry name" value="ABC_BtuC-like"/>
</dbReference>
<evidence type="ECO:0000256" key="6">
    <source>
        <dbReference type="RuleBase" id="RU003943"/>
    </source>
</evidence>
<protein>
    <submittedName>
        <fullName evidence="9">Zinc ABC transporter permease AztB</fullName>
    </submittedName>
</protein>
<keyword evidence="4 8" id="KW-1133">Transmembrane helix</keyword>
<evidence type="ECO:0000256" key="4">
    <source>
        <dbReference type="ARBA" id="ARBA00022989"/>
    </source>
</evidence>
<feature type="transmembrane region" description="Helical" evidence="8">
    <location>
        <begin position="12"/>
        <end position="36"/>
    </location>
</feature>
<dbReference type="NCBIfam" id="NF040871">
    <property type="entry name" value="AztB"/>
    <property type="match status" value="1"/>
</dbReference>
<dbReference type="AlphaFoldDB" id="A0AA41XG13"/>
<evidence type="ECO:0000256" key="2">
    <source>
        <dbReference type="ARBA" id="ARBA00008034"/>
    </source>
</evidence>
<comment type="similarity">
    <text evidence="2 6">Belongs to the ABC-3 integral membrane protein family.</text>
</comment>
<dbReference type="PANTHER" id="PTHR30477">
    <property type="entry name" value="ABC-TRANSPORTER METAL-BINDING PROTEIN"/>
    <property type="match status" value="1"/>
</dbReference>
<evidence type="ECO:0000256" key="3">
    <source>
        <dbReference type="ARBA" id="ARBA00022692"/>
    </source>
</evidence>
<feature type="transmembrane region" description="Helical" evidence="8">
    <location>
        <begin position="94"/>
        <end position="115"/>
    </location>
</feature>
<keyword evidence="3 6" id="KW-0812">Transmembrane</keyword>
<proteinExistence type="inferred from homology"/>
<dbReference type="Proteomes" id="UP001165587">
    <property type="component" value="Unassembled WGS sequence"/>
</dbReference>
<keyword evidence="10" id="KW-1185">Reference proteome</keyword>
<accession>A0AA41XG13</accession>
<dbReference type="EMBL" id="JANLCK010000003">
    <property type="protein sequence ID" value="MCS5725788.1"/>
    <property type="molecule type" value="Genomic_DNA"/>
</dbReference>
<organism evidence="9 10">
    <name type="scientific">Herbiconiux oxytropis</name>
    <dbReference type="NCBI Taxonomy" id="2970915"/>
    <lineage>
        <taxon>Bacteria</taxon>
        <taxon>Bacillati</taxon>
        <taxon>Actinomycetota</taxon>
        <taxon>Actinomycetes</taxon>
        <taxon>Micrococcales</taxon>
        <taxon>Microbacteriaceae</taxon>
        <taxon>Herbiconiux</taxon>
    </lineage>
</organism>
<dbReference type="GO" id="GO:0055085">
    <property type="term" value="P:transmembrane transport"/>
    <property type="evidence" value="ECO:0007669"/>
    <property type="project" value="InterPro"/>
</dbReference>
<feature type="region of interest" description="Disordered" evidence="7">
    <location>
        <begin position="313"/>
        <end position="353"/>
    </location>
</feature>
<evidence type="ECO:0000256" key="7">
    <source>
        <dbReference type="SAM" id="MobiDB-lite"/>
    </source>
</evidence>
<dbReference type="GO" id="GO:0010043">
    <property type="term" value="P:response to zinc ion"/>
    <property type="evidence" value="ECO:0007669"/>
    <property type="project" value="TreeGrafter"/>
</dbReference>
<dbReference type="Gene3D" id="1.10.3470.10">
    <property type="entry name" value="ABC transporter involved in vitamin B12 uptake, BtuC"/>
    <property type="match status" value="1"/>
</dbReference>
<dbReference type="CDD" id="cd06550">
    <property type="entry name" value="TM_ABC_iron-siderophores_like"/>
    <property type="match status" value="1"/>
</dbReference>
<evidence type="ECO:0000313" key="10">
    <source>
        <dbReference type="Proteomes" id="UP001165587"/>
    </source>
</evidence>
<dbReference type="SUPFAM" id="SSF81345">
    <property type="entry name" value="ABC transporter involved in vitamin B12 uptake, BtuC"/>
    <property type="match status" value="1"/>
</dbReference>
<dbReference type="InterPro" id="IPR001626">
    <property type="entry name" value="ABC_TroCD"/>
</dbReference>
<feature type="transmembrane region" description="Helical" evidence="8">
    <location>
        <begin position="135"/>
        <end position="161"/>
    </location>
</feature>
<sequence length="353" mass="35287">MTSLIEAFEPEFMRRALAGGVLVAVLCALVGTWVVVRGMAFLGEAMAHGLLPGVALATILGLPVLAGGAISAAAMAVGVGMLQRRGRLSADTSIGLLFVASLSVGVIIVSASRSFATDATAILFGDVLAIGTGDLAVLAGAVIVAGALAFVFHRAFVALTLDPRQAELLGLRPRLAQVVLVGLVTIAVVAAYQAVGSLLVVGMLLGPAVAAGRWARRIPAIMLLAAAIGAACVVVGLVVSWHAGTAAGATIAAAAVAAAAVSGLARAAVDATRRVRGPRAAADAERRGRAPHPAADASVGAAASAAVPFESALMPSTEPSTGSEACRRADLNAVHSRAPLDPFDRPPAPHRRG</sequence>
<dbReference type="RefSeq" id="WP_259526364.1">
    <property type="nucleotide sequence ID" value="NZ_JANLCK010000003.1"/>
</dbReference>
<gene>
    <name evidence="9" type="primary">aztB</name>
    <name evidence="9" type="ORF">N1028_07745</name>
</gene>
<dbReference type="Pfam" id="PF00950">
    <property type="entry name" value="ABC-3"/>
    <property type="match status" value="1"/>
</dbReference>
<feature type="transmembrane region" description="Helical" evidence="8">
    <location>
        <begin position="173"/>
        <end position="192"/>
    </location>
</feature>
<feature type="region of interest" description="Disordered" evidence="7">
    <location>
        <begin position="275"/>
        <end position="297"/>
    </location>
</feature>
<evidence type="ECO:0000256" key="5">
    <source>
        <dbReference type="ARBA" id="ARBA00023136"/>
    </source>
</evidence>
<dbReference type="GO" id="GO:0043190">
    <property type="term" value="C:ATP-binding cassette (ABC) transporter complex"/>
    <property type="evidence" value="ECO:0007669"/>
    <property type="project" value="InterPro"/>
</dbReference>
<feature type="transmembrane region" description="Helical" evidence="8">
    <location>
        <begin position="56"/>
        <end position="82"/>
    </location>
</feature>